<comment type="caution">
    <text evidence="2">The sequence shown here is derived from an EMBL/GenBank/DDBJ whole genome shotgun (WGS) entry which is preliminary data.</text>
</comment>
<keyword evidence="3" id="KW-1185">Reference proteome</keyword>
<keyword evidence="1" id="KW-0732">Signal</keyword>
<proteinExistence type="predicted"/>
<feature type="chain" id="PRO_5045923721" description="Secreted protein" evidence="1">
    <location>
        <begin position="32"/>
        <end position="162"/>
    </location>
</feature>
<accession>A0ABT8MRH4</accession>
<reference evidence="2 3" key="1">
    <citation type="submission" date="2023-06" db="EMBL/GenBank/DDBJ databases">
        <title>Novel species in genus Planococcus.</title>
        <authorList>
            <person name="Ning S."/>
        </authorList>
    </citation>
    <scope>NUCLEOTIDE SEQUENCE [LARGE SCALE GENOMIC DNA]</scope>
    <source>
        <strain evidence="2 3">N064</strain>
    </source>
</reference>
<feature type="signal peptide" evidence="1">
    <location>
        <begin position="1"/>
        <end position="31"/>
    </location>
</feature>
<dbReference type="RefSeq" id="WP_300983321.1">
    <property type="nucleotide sequence ID" value="NZ_CP129238.1"/>
</dbReference>
<evidence type="ECO:0000256" key="1">
    <source>
        <dbReference type="SAM" id="SignalP"/>
    </source>
</evidence>
<dbReference type="EMBL" id="JAUJWW010000003">
    <property type="protein sequence ID" value="MDN7227511.1"/>
    <property type="molecule type" value="Genomic_DNA"/>
</dbReference>
<evidence type="ECO:0008006" key="4">
    <source>
        <dbReference type="Google" id="ProtNLM"/>
    </source>
</evidence>
<protein>
    <recommendedName>
        <fullName evidence="4">Secreted protein</fullName>
    </recommendedName>
</protein>
<dbReference type="Proteomes" id="UP001172054">
    <property type="component" value="Unassembled WGS sequence"/>
</dbReference>
<gene>
    <name evidence="2" type="ORF">QWY15_09415</name>
</gene>
<sequence>MAFKKFSTATKLLASVSIFFAIGFAAEPAEAHNGEGNWPSHAVGSMSCAGKIVKAEPPRYVTAWKGRETDTVFWKPVLYRYNGSKYEQFKSLAEWPGYAYVTLYGFNPDTKPGWRNTSNDGRLNFTSFKSLPSGSYKILNQIHWVSTGATHTEWSPNSCAIK</sequence>
<evidence type="ECO:0000313" key="2">
    <source>
        <dbReference type="EMBL" id="MDN7227511.1"/>
    </source>
</evidence>
<evidence type="ECO:0000313" key="3">
    <source>
        <dbReference type="Proteomes" id="UP001172054"/>
    </source>
</evidence>
<organism evidence="2 3">
    <name type="scientific">Planococcus liqunii</name>
    <dbReference type="NCBI Taxonomy" id="3058394"/>
    <lineage>
        <taxon>Bacteria</taxon>
        <taxon>Bacillati</taxon>
        <taxon>Bacillota</taxon>
        <taxon>Bacilli</taxon>
        <taxon>Bacillales</taxon>
        <taxon>Caryophanaceae</taxon>
        <taxon>Planococcus</taxon>
    </lineage>
</organism>
<name>A0ABT8MRH4_9BACL</name>